<keyword evidence="2" id="KW-1133">Transmembrane helix</keyword>
<feature type="region of interest" description="Disordered" evidence="1">
    <location>
        <begin position="364"/>
        <end position="462"/>
    </location>
</feature>
<sequence length="1030" mass="112133">MFGQRSRSSHNKKKKATRGKLSIDTTCAVQKTVFPYESRIPELKFVSFEESHARTEAVEVGQLGGKTPVYAGAEKVVATGLQGHQPSVRSLRGDVAVATPAVQDGQGIGGLYSKRGPASRKPEPLKIDRAAADEQETAYGMEVATPRIVITPARDEFRSSQAVQVKGRRPASSVYSRYTNCMSTSTAPPVPPLPFTGTGSAGLKSRFSAVTATTTFEDVSPLDATEKPCPLPTPGLPTPRRSKGWWTILSPFSAKSTIQSFWRSPPPVAERTPVLQHAAAMGEADPAVMRGGADRSNGDVRYSAPCEGLTASTSEKVPQRSLTSPAALHGTPKLFDMYFIPSTGLAAAYFDIARRFPSWYPQEDQERSMVSPGWSPSQSVYTSPHGKDGHSSDTIDADDVRTTAQGTQGKTPPEGTLSPPAMSGAKGAIFTTPSADELRTPPVVRSTPARGMTQTTDTSFMSPLSATPEIQQAHLGMPIGPTSSFGEQKEIAVSRAPTPSALDEDVLPRKEEEYIPARSPPEPKSVTRMRVTHTRQDSYGLGISDGGKNELFPPPVYVEERPQLVTDRFGQLTVRSPGDDKPRPPWYRRHIWLLSFFAGVLLLVLIILLVIFVPQKHTDVAVEASWLNLTGFPAIPIGVSTIIQPKMKKSRDTCVKGPVWSCSAPPASNTGDLPNFRLEIRSKNMTNSNLAKRSSWKDYVFASLPAPPHNDDRMYLGRTTDNVSEPYDGEETPFYISLLDAVALRPSSKLFKRSSNFSYPYPTTSASNDDDNDDFDDSKDDKKIKTDTSASSNIPKAAVKIDGKPEDSTLYPFVTAQPLRLYNRGLDTEHYSFYTYFERSIYIDNSESSGSSQPWNTTNNNNITTNVPLSSASAVCTFSQTRLLIKIWTRKELLNNATISSFANGSTVAGSSTANSMTFPGSFPYHVTVTIDRHGGLSAKDKAVYCYGIEEGTEIVDSSVKSWIWEDRGVGGKLVDEAEVPGEKEEGLERRDDGEEEEEKEEDKSRDSKDEGSGIDGGTGGCSCQWDSGD</sequence>
<reference evidence="3 4" key="1">
    <citation type="submission" date="2021-01" db="EMBL/GenBank/DDBJ databases">
        <title>Cercospora kikuchii MAFF 305040 whole genome shotgun sequence.</title>
        <authorList>
            <person name="Kashiwa T."/>
            <person name="Suzuki T."/>
        </authorList>
    </citation>
    <scope>NUCLEOTIDE SEQUENCE [LARGE SCALE GENOMIC DNA]</scope>
    <source>
        <strain evidence="3 4">MAFF 305040</strain>
    </source>
</reference>
<feature type="region of interest" description="Disordered" evidence="1">
    <location>
        <begin position="761"/>
        <end position="789"/>
    </location>
</feature>
<feature type="compositionally biased region" description="Basic residues" evidence="1">
    <location>
        <begin position="7"/>
        <end position="18"/>
    </location>
</feature>
<comment type="caution">
    <text evidence="3">The sequence shown here is derived from an EMBL/GenBank/DDBJ whole genome shotgun (WGS) entry which is preliminary data.</text>
</comment>
<feature type="compositionally biased region" description="Basic and acidic residues" evidence="1">
    <location>
        <begin position="1002"/>
        <end position="1012"/>
    </location>
</feature>
<feature type="compositionally biased region" description="Acidic residues" evidence="1">
    <location>
        <begin position="768"/>
        <end position="778"/>
    </location>
</feature>
<feature type="compositionally biased region" description="Basic and acidic residues" evidence="1">
    <location>
        <begin position="385"/>
        <end position="401"/>
    </location>
</feature>
<evidence type="ECO:0000256" key="1">
    <source>
        <dbReference type="SAM" id="MobiDB-lite"/>
    </source>
</evidence>
<dbReference type="EMBL" id="BOLY01000002">
    <property type="protein sequence ID" value="GIZ39456.1"/>
    <property type="molecule type" value="Genomic_DNA"/>
</dbReference>
<evidence type="ECO:0000313" key="4">
    <source>
        <dbReference type="Proteomes" id="UP000825890"/>
    </source>
</evidence>
<feature type="region of interest" description="Disordered" evidence="1">
    <location>
        <begin position="1"/>
        <end position="20"/>
    </location>
</feature>
<dbReference type="RefSeq" id="XP_044653943.1">
    <property type="nucleotide sequence ID" value="XM_044798008.1"/>
</dbReference>
<dbReference type="AlphaFoldDB" id="A0A9P3CD49"/>
<keyword evidence="4" id="KW-1185">Reference proteome</keyword>
<evidence type="ECO:0000313" key="3">
    <source>
        <dbReference type="EMBL" id="GIZ39456.1"/>
    </source>
</evidence>
<evidence type="ECO:0008006" key="5">
    <source>
        <dbReference type="Google" id="ProtNLM"/>
    </source>
</evidence>
<feature type="transmembrane region" description="Helical" evidence="2">
    <location>
        <begin position="625"/>
        <end position="643"/>
    </location>
</feature>
<protein>
    <recommendedName>
        <fullName evidence="5">Glycoprotease family protein</fullName>
    </recommendedName>
</protein>
<accession>A0A9P3CD49</accession>
<keyword evidence="2" id="KW-0812">Transmembrane</keyword>
<dbReference type="GeneID" id="68288413"/>
<feature type="compositionally biased region" description="Polar residues" evidence="1">
    <location>
        <begin position="452"/>
        <end position="462"/>
    </location>
</feature>
<dbReference type="Proteomes" id="UP000825890">
    <property type="component" value="Unassembled WGS sequence"/>
</dbReference>
<feature type="region of interest" description="Disordered" evidence="1">
    <location>
        <begin position="974"/>
        <end position="1030"/>
    </location>
</feature>
<name>A0A9P3CD49_9PEZI</name>
<organism evidence="3 4">
    <name type="scientific">Cercospora kikuchii</name>
    <dbReference type="NCBI Taxonomy" id="84275"/>
    <lineage>
        <taxon>Eukaryota</taxon>
        <taxon>Fungi</taxon>
        <taxon>Dikarya</taxon>
        <taxon>Ascomycota</taxon>
        <taxon>Pezizomycotina</taxon>
        <taxon>Dothideomycetes</taxon>
        <taxon>Dothideomycetidae</taxon>
        <taxon>Mycosphaerellales</taxon>
        <taxon>Mycosphaerellaceae</taxon>
        <taxon>Cercospora</taxon>
    </lineage>
</organism>
<dbReference type="OrthoDB" id="10259622at2759"/>
<gene>
    <name evidence="3" type="ORF">CKM354_000283800</name>
</gene>
<feature type="transmembrane region" description="Helical" evidence="2">
    <location>
        <begin position="591"/>
        <end position="613"/>
    </location>
</feature>
<proteinExistence type="predicted"/>
<feature type="compositionally biased region" description="Basic and acidic residues" evidence="1">
    <location>
        <begin position="974"/>
        <end position="993"/>
    </location>
</feature>
<evidence type="ECO:0000256" key="2">
    <source>
        <dbReference type="SAM" id="Phobius"/>
    </source>
</evidence>
<keyword evidence="2" id="KW-0472">Membrane</keyword>